<protein>
    <submittedName>
        <fullName evidence="1">Uncharacterized protein</fullName>
    </submittedName>
</protein>
<dbReference type="AlphaFoldDB" id="A0A2K8Z9C9"/>
<dbReference type="EMBL" id="CP025096">
    <property type="protein sequence ID" value="AUD06475.1"/>
    <property type="molecule type" value="Genomic_DNA"/>
</dbReference>
<proteinExistence type="predicted"/>
<reference evidence="1 2" key="1">
    <citation type="submission" date="2017-11" db="EMBL/GenBank/DDBJ databases">
        <title>Taxonomic description and genome sequences of Spirosoma HA7 sp. nov., isolated from pollen microhabitat of Corylus avellana.</title>
        <authorList>
            <person name="Ambika Manirajan B."/>
            <person name="Suarez C."/>
            <person name="Ratering S."/>
            <person name="Geissler-Plaum R."/>
            <person name="Cardinale M."/>
            <person name="Sylvia S."/>
        </authorList>
    </citation>
    <scope>NUCLEOTIDE SEQUENCE [LARGE SCALE GENOMIC DNA]</scope>
    <source>
        <strain evidence="1 2">HA7</strain>
    </source>
</reference>
<name>A0A2K8Z9C9_9BACT</name>
<evidence type="ECO:0000313" key="2">
    <source>
        <dbReference type="Proteomes" id="UP000232883"/>
    </source>
</evidence>
<organism evidence="1 2">
    <name type="scientific">Spirosoma pollinicola</name>
    <dbReference type="NCBI Taxonomy" id="2057025"/>
    <lineage>
        <taxon>Bacteria</taxon>
        <taxon>Pseudomonadati</taxon>
        <taxon>Bacteroidota</taxon>
        <taxon>Cytophagia</taxon>
        <taxon>Cytophagales</taxon>
        <taxon>Cytophagaceae</taxon>
        <taxon>Spirosoma</taxon>
    </lineage>
</organism>
<gene>
    <name evidence="1" type="ORF">CWM47_34310</name>
</gene>
<sequence>MNRRIRLDDLDNTPYKELIQALTLQWVRAELPAQALTYADYQTDIGVLLLTTQNTDRTTAIFQAVLAQAITLQKTAGWVKEELKFEGMIEGADRADFLRFELQHAATINDQLLDSYNERMNRFATHNG</sequence>
<evidence type="ECO:0000313" key="1">
    <source>
        <dbReference type="EMBL" id="AUD06475.1"/>
    </source>
</evidence>
<keyword evidence="2" id="KW-1185">Reference proteome</keyword>
<dbReference type="RefSeq" id="WP_100993016.1">
    <property type="nucleotide sequence ID" value="NZ_CP025096.1"/>
</dbReference>
<dbReference type="Proteomes" id="UP000232883">
    <property type="component" value="Chromosome"/>
</dbReference>
<dbReference type="KEGG" id="spir:CWM47_34310"/>
<accession>A0A2K8Z9C9</accession>
<dbReference type="OrthoDB" id="965041at2"/>